<feature type="transmembrane region" description="Helical" evidence="8">
    <location>
        <begin position="303"/>
        <end position="323"/>
    </location>
</feature>
<feature type="transmembrane region" description="Helical" evidence="8">
    <location>
        <begin position="508"/>
        <end position="537"/>
    </location>
</feature>
<dbReference type="Pfam" id="PF00005">
    <property type="entry name" value="ABC_tran"/>
    <property type="match status" value="1"/>
</dbReference>
<evidence type="ECO:0000256" key="5">
    <source>
        <dbReference type="ARBA" id="ARBA00022840"/>
    </source>
</evidence>
<evidence type="ECO:0000259" key="9">
    <source>
        <dbReference type="PROSITE" id="PS50893"/>
    </source>
</evidence>
<dbReference type="PROSITE" id="PS00211">
    <property type="entry name" value="ABC_TRANSPORTER_1"/>
    <property type="match status" value="1"/>
</dbReference>
<dbReference type="InterPro" id="IPR003439">
    <property type="entry name" value="ABC_transporter-like_ATP-bd"/>
</dbReference>
<dbReference type="Pfam" id="PF01061">
    <property type="entry name" value="ABC2_membrane"/>
    <property type="match status" value="1"/>
</dbReference>
<accession>A0ABQ7HYP2</accession>
<dbReference type="PROSITE" id="PS50893">
    <property type="entry name" value="ABC_TRANSPORTER_2"/>
    <property type="match status" value="1"/>
</dbReference>
<dbReference type="PANTHER" id="PTHR48041:SF139">
    <property type="entry name" value="PROTEIN SCARLET"/>
    <property type="match status" value="1"/>
</dbReference>
<dbReference type="InterPro" id="IPR050352">
    <property type="entry name" value="ABCG_transporters"/>
</dbReference>
<evidence type="ECO:0000256" key="2">
    <source>
        <dbReference type="ARBA" id="ARBA00022448"/>
    </source>
</evidence>
<keyword evidence="11" id="KW-1185">Reference proteome</keyword>
<dbReference type="GO" id="GO:0005524">
    <property type="term" value="F:ATP binding"/>
    <property type="evidence" value="ECO:0007669"/>
    <property type="project" value="UniProtKB-KW"/>
</dbReference>
<dbReference type="PANTHER" id="PTHR48041">
    <property type="entry name" value="ABC TRANSPORTER G FAMILY MEMBER 28"/>
    <property type="match status" value="1"/>
</dbReference>
<keyword evidence="2" id="KW-0813">Transport</keyword>
<dbReference type="InterPro" id="IPR017871">
    <property type="entry name" value="ABC_transporter-like_CS"/>
</dbReference>
<evidence type="ECO:0000313" key="10">
    <source>
        <dbReference type="EMBL" id="KAF7683308.1"/>
    </source>
</evidence>
<evidence type="ECO:0000313" key="11">
    <source>
        <dbReference type="Proteomes" id="UP001516464"/>
    </source>
</evidence>
<dbReference type="EMBL" id="SBIQ01000101">
    <property type="protein sequence ID" value="KAF7683308.1"/>
    <property type="molecule type" value="Genomic_DNA"/>
</dbReference>
<keyword evidence="3 8" id="KW-0812">Transmembrane</keyword>
<evidence type="ECO:0000256" key="4">
    <source>
        <dbReference type="ARBA" id="ARBA00022741"/>
    </source>
</evidence>
<keyword evidence="5 10" id="KW-0067">ATP-binding</keyword>
<evidence type="ECO:0000256" key="8">
    <source>
        <dbReference type="SAM" id="Phobius"/>
    </source>
</evidence>
<dbReference type="Gene3D" id="3.40.50.300">
    <property type="entry name" value="P-loop containing nucleotide triphosphate hydrolases"/>
    <property type="match status" value="1"/>
</dbReference>
<feature type="transmembrane region" description="Helical" evidence="8">
    <location>
        <begin position="416"/>
        <end position="436"/>
    </location>
</feature>
<dbReference type="InterPro" id="IPR027417">
    <property type="entry name" value="P-loop_NTPase"/>
</dbReference>
<protein>
    <submittedName>
        <fullName evidence="10">ATP-binding cassette sub-family G member 2</fullName>
    </submittedName>
</protein>
<evidence type="ECO:0000256" key="3">
    <source>
        <dbReference type="ARBA" id="ARBA00022692"/>
    </source>
</evidence>
<feature type="transmembrane region" description="Helical" evidence="8">
    <location>
        <begin position="380"/>
        <end position="404"/>
    </location>
</feature>
<reference evidence="10 11" key="1">
    <citation type="submission" date="2019-01" db="EMBL/GenBank/DDBJ databases">
        <title>Genomes sequencing and comparative genomics of infectious freshwater microsporidia, Cucumispora dikerogammari and Thelohania contejeani.</title>
        <authorList>
            <person name="Cormier A."/>
            <person name="Giraud I."/>
            <person name="Wattier R."/>
            <person name="Teixeira M."/>
            <person name="Grandjean F."/>
            <person name="Rigaud T."/>
            <person name="Cordaux R."/>
        </authorList>
    </citation>
    <scope>NUCLEOTIDE SEQUENCE [LARGE SCALE GENOMIC DNA]</scope>
    <source>
        <strain evidence="10">T1</strain>
        <tissue evidence="10">Spores</tissue>
    </source>
</reference>
<feature type="domain" description="ABC transporter" evidence="9">
    <location>
        <begin position="5"/>
        <end position="234"/>
    </location>
</feature>
<dbReference type="Proteomes" id="UP001516464">
    <property type="component" value="Unassembled WGS sequence"/>
</dbReference>
<gene>
    <name evidence="10" type="primary">ABCG2</name>
    <name evidence="10" type="ORF">TCON_1482</name>
</gene>
<proteinExistence type="predicted"/>
<comment type="subcellular location">
    <subcellularLocation>
        <location evidence="1">Membrane</location>
        <topology evidence="1">Multi-pass membrane protein</topology>
    </subcellularLocation>
</comment>
<dbReference type="SUPFAM" id="SSF52540">
    <property type="entry name" value="P-loop containing nucleoside triphosphate hydrolases"/>
    <property type="match status" value="1"/>
</dbReference>
<dbReference type="InterPro" id="IPR013525">
    <property type="entry name" value="ABC2_TM"/>
</dbReference>
<evidence type="ECO:0000256" key="1">
    <source>
        <dbReference type="ARBA" id="ARBA00004141"/>
    </source>
</evidence>
<keyword evidence="6 8" id="KW-1133">Transmembrane helix</keyword>
<keyword evidence="7 8" id="KW-0472">Membrane</keyword>
<organism evidence="10 11">
    <name type="scientific">Astathelohania contejeani</name>
    <dbReference type="NCBI Taxonomy" id="164912"/>
    <lineage>
        <taxon>Eukaryota</taxon>
        <taxon>Fungi</taxon>
        <taxon>Fungi incertae sedis</taxon>
        <taxon>Microsporidia</taxon>
        <taxon>Astathelohaniidae</taxon>
        <taxon>Astathelohania</taxon>
    </lineage>
</organism>
<feature type="transmembrane region" description="Helical" evidence="8">
    <location>
        <begin position="445"/>
        <end position="465"/>
    </location>
</feature>
<evidence type="ECO:0000256" key="7">
    <source>
        <dbReference type="ARBA" id="ARBA00023136"/>
    </source>
</evidence>
<dbReference type="InterPro" id="IPR043926">
    <property type="entry name" value="ABCG_dom"/>
</dbReference>
<keyword evidence="4" id="KW-0547">Nucleotide-binding</keyword>
<name>A0ABQ7HYP2_9MICR</name>
<dbReference type="Pfam" id="PF19055">
    <property type="entry name" value="ABC2_membrane_7"/>
    <property type="match status" value="1"/>
</dbReference>
<sequence length="545" mass="61661">MEDAIKFDNITYQAKNKIILKGINGQIRKNRLTAIMGPSGSGKTTFLKIISGRMKGKCIGRILYKNKLIKKSELKNMSAFVHQIDLLQPHLTVKECIQFSANLRSEEEGAVDKEIKELGLDHIKDSLIGDSFKGISGGERKRVAIAMELVSNPDLIFLDEPTSGLDSLGAQKLINYLQGMKKDKTVVATIHQPSTELFFLFDDLLLIKDGVVVYNGETKDVMSYFMKFGYEFPQFSNPADHIFTFILPTFDVNKINSKYGEIINVLNNEKKKKIKCKTGLVNQIMVLFNRDVKGIMRNKMKGLARVLQSLFISLIIGVIFFDIPNKEKHVHHKNVAGYLHFLCLDMVFNASIGCANSIFADRDIMHREYQSNYYYFKSYFLSKVAFDSLFNMIHPLLLTTVSYFLTLNNYSVKKFILLEITLFLTEGLGHALGLLVSSISSNVDIALYILPSVILPLAIVNGMMVDPDTLILPLRLMQYISPTRYAYNIVIKNHYDNKPVGDPSVDNIITGFCSIPTSFSLMLAMYFITMLSAFIILRHKTHSIL</sequence>
<evidence type="ECO:0000256" key="6">
    <source>
        <dbReference type="ARBA" id="ARBA00022989"/>
    </source>
</evidence>
<dbReference type="InterPro" id="IPR003593">
    <property type="entry name" value="AAA+_ATPase"/>
</dbReference>
<feature type="transmembrane region" description="Helical" evidence="8">
    <location>
        <begin position="335"/>
        <end position="359"/>
    </location>
</feature>
<comment type="caution">
    <text evidence="10">The sequence shown here is derived from an EMBL/GenBank/DDBJ whole genome shotgun (WGS) entry which is preliminary data.</text>
</comment>
<dbReference type="SMART" id="SM00382">
    <property type="entry name" value="AAA"/>
    <property type="match status" value="1"/>
</dbReference>